<proteinExistence type="predicted"/>
<gene>
    <name evidence="2" type="ORF">C5O18_00395</name>
</gene>
<protein>
    <recommendedName>
        <fullName evidence="1">Transglycosylase SLT domain-containing protein</fullName>
    </recommendedName>
</protein>
<keyword evidence="3" id="KW-1185">Reference proteome</keyword>
<dbReference type="Gene3D" id="1.10.530.10">
    <property type="match status" value="1"/>
</dbReference>
<dbReference type="RefSeq" id="WP_241146688.1">
    <property type="nucleotide sequence ID" value="NZ_PTQZ01000003.1"/>
</dbReference>
<feature type="non-terminal residue" evidence="2">
    <location>
        <position position="1"/>
    </location>
</feature>
<dbReference type="InterPro" id="IPR045795">
    <property type="entry name" value="SLT_4"/>
</dbReference>
<comment type="caution">
    <text evidence="2">The sequence shown here is derived from an EMBL/GenBank/DDBJ whole genome shotgun (WGS) entry which is preliminary data.</text>
</comment>
<dbReference type="InterPro" id="IPR023346">
    <property type="entry name" value="Lysozyme-like_dom_sf"/>
</dbReference>
<dbReference type="AlphaFoldDB" id="A0A2P6AVI9"/>
<dbReference type="Proteomes" id="UP000243900">
    <property type="component" value="Unassembled WGS sequence"/>
</dbReference>
<evidence type="ECO:0000259" key="1">
    <source>
        <dbReference type="Pfam" id="PF19489"/>
    </source>
</evidence>
<evidence type="ECO:0000313" key="3">
    <source>
        <dbReference type="Proteomes" id="UP000243900"/>
    </source>
</evidence>
<dbReference type="EMBL" id="PTQZ01000003">
    <property type="protein sequence ID" value="PQA52251.1"/>
    <property type="molecule type" value="Genomic_DNA"/>
</dbReference>
<accession>A0A2P6AVI9</accession>
<name>A0A2P6AVI9_9GAMM</name>
<dbReference type="Pfam" id="PF19489">
    <property type="entry name" value="SLT_4"/>
    <property type="match status" value="1"/>
</dbReference>
<organism evidence="2 3">
    <name type="scientific">Amnimonas aquatica</name>
    <dbReference type="NCBI Taxonomy" id="2094561"/>
    <lineage>
        <taxon>Bacteria</taxon>
        <taxon>Pseudomonadati</taxon>
        <taxon>Pseudomonadota</taxon>
        <taxon>Gammaproteobacteria</taxon>
        <taxon>Moraxellales</taxon>
        <taxon>Moraxellaceae</taxon>
        <taxon>Amnimonas</taxon>
    </lineage>
</organism>
<sequence>PRRYILGFIPGPRRSTAYGYAQAVNGTWKEYVDRQNRWFARRDDFSDAIDFIGWYHYGTTRELGMRSDDMRNLYLAYHEGRAGFARSSYLAKPWLIAYTGKVEQTEALYRQQYTGCTLAR</sequence>
<reference evidence="3" key="1">
    <citation type="submission" date="2018-02" db="EMBL/GenBank/DDBJ databases">
        <title>Genome sequencing of Solimonas sp. HR-BB.</title>
        <authorList>
            <person name="Lee Y."/>
            <person name="Jeon C.O."/>
        </authorList>
    </citation>
    <scope>NUCLEOTIDE SEQUENCE [LARGE SCALE GENOMIC DNA]</scope>
    <source>
        <strain evidence="3">HR-E</strain>
    </source>
</reference>
<dbReference type="SUPFAM" id="SSF53955">
    <property type="entry name" value="Lysozyme-like"/>
    <property type="match status" value="1"/>
</dbReference>
<evidence type="ECO:0000313" key="2">
    <source>
        <dbReference type="EMBL" id="PQA52251.1"/>
    </source>
</evidence>
<feature type="domain" description="Transglycosylase SLT" evidence="1">
    <location>
        <begin position="1"/>
        <end position="116"/>
    </location>
</feature>